<dbReference type="OrthoDB" id="2442778at2759"/>
<feature type="region of interest" description="Disordered" evidence="1">
    <location>
        <begin position="104"/>
        <end position="172"/>
    </location>
</feature>
<sequence>MIYYDQNGKITKSWDSYFDEIEPNKWRFFDFRRSYEAKKHVKRLLSAFKKHRTNYDDVNALWYTVEIIQTKQKELEVKKIEAVQSVFDGAITYTEEVFATATENLKNKKNVHHERKETEESTSSKKAHNNSKQKRRQTRYGRDIPDYSEQESEQESDQGYKPEKRVRITRPDSRSHHAAVFYSFLHRCGNTIIKGIINKKSNSCPLLTGSMIKSYLNGKALKKRRSIYSINSFDNGQYIVLCATKQQLKAISELTHMEIDMAFKRVNGNTNEWEISAYLSRVQKTLTFVRIFTNVEPAQAYQKIGLGLGQYLNSSALQAKY</sequence>
<evidence type="ECO:0000313" key="2">
    <source>
        <dbReference type="EMBL" id="GES74917.1"/>
    </source>
</evidence>
<accession>A0A8H3QDE9</accession>
<dbReference type="EMBL" id="BLAL01000013">
    <property type="protein sequence ID" value="GES74917.1"/>
    <property type="molecule type" value="Genomic_DNA"/>
</dbReference>
<proteinExistence type="predicted"/>
<name>A0A8H3QDE9_9GLOM</name>
<evidence type="ECO:0000313" key="3">
    <source>
        <dbReference type="Proteomes" id="UP000615446"/>
    </source>
</evidence>
<feature type="compositionally biased region" description="Basic and acidic residues" evidence="1">
    <location>
        <begin position="114"/>
        <end position="123"/>
    </location>
</feature>
<dbReference type="AlphaFoldDB" id="A0A8H3QDE9"/>
<organism evidence="2 3">
    <name type="scientific">Rhizophagus clarus</name>
    <dbReference type="NCBI Taxonomy" id="94130"/>
    <lineage>
        <taxon>Eukaryota</taxon>
        <taxon>Fungi</taxon>
        <taxon>Fungi incertae sedis</taxon>
        <taxon>Mucoromycota</taxon>
        <taxon>Glomeromycotina</taxon>
        <taxon>Glomeromycetes</taxon>
        <taxon>Glomerales</taxon>
        <taxon>Glomeraceae</taxon>
        <taxon>Rhizophagus</taxon>
    </lineage>
</organism>
<gene>
    <name evidence="2" type="ORF">RCL2_000237600</name>
</gene>
<feature type="compositionally biased region" description="Acidic residues" evidence="1">
    <location>
        <begin position="146"/>
        <end position="156"/>
    </location>
</feature>
<protein>
    <submittedName>
        <fullName evidence="2">Uncharacterized protein</fullName>
    </submittedName>
</protein>
<feature type="compositionally biased region" description="Basic residues" evidence="1">
    <location>
        <begin position="125"/>
        <end position="139"/>
    </location>
</feature>
<dbReference type="Proteomes" id="UP000615446">
    <property type="component" value="Unassembled WGS sequence"/>
</dbReference>
<evidence type="ECO:0000256" key="1">
    <source>
        <dbReference type="SAM" id="MobiDB-lite"/>
    </source>
</evidence>
<comment type="caution">
    <text evidence="2">The sequence shown here is derived from an EMBL/GenBank/DDBJ whole genome shotgun (WGS) entry which is preliminary data.</text>
</comment>
<reference evidence="2" key="1">
    <citation type="submission" date="2019-10" db="EMBL/GenBank/DDBJ databases">
        <title>Conservation and host-specific expression of non-tandemly repeated heterogenous ribosome RNA gene in arbuscular mycorrhizal fungi.</title>
        <authorList>
            <person name="Maeda T."/>
            <person name="Kobayashi Y."/>
            <person name="Nakagawa T."/>
            <person name="Ezawa T."/>
            <person name="Yamaguchi K."/>
            <person name="Bino T."/>
            <person name="Nishimoto Y."/>
            <person name="Shigenobu S."/>
            <person name="Kawaguchi M."/>
        </authorList>
    </citation>
    <scope>NUCLEOTIDE SEQUENCE</scope>
    <source>
        <strain evidence="2">HR1</strain>
    </source>
</reference>
<feature type="compositionally biased region" description="Basic and acidic residues" evidence="1">
    <location>
        <begin position="158"/>
        <end position="172"/>
    </location>
</feature>